<organism evidence="1 2">
    <name type="scientific">Acorus gramineus</name>
    <name type="common">Dwarf sweet flag</name>
    <dbReference type="NCBI Taxonomy" id="55184"/>
    <lineage>
        <taxon>Eukaryota</taxon>
        <taxon>Viridiplantae</taxon>
        <taxon>Streptophyta</taxon>
        <taxon>Embryophyta</taxon>
        <taxon>Tracheophyta</taxon>
        <taxon>Spermatophyta</taxon>
        <taxon>Magnoliopsida</taxon>
        <taxon>Liliopsida</taxon>
        <taxon>Acoraceae</taxon>
        <taxon>Acorus</taxon>
    </lineage>
</organism>
<dbReference type="Proteomes" id="UP001179952">
    <property type="component" value="Unassembled WGS sequence"/>
</dbReference>
<reference evidence="1" key="1">
    <citation type="journal article" date="2023" name="Nat. Commun.">
        <title>Diploid and tetraploid genomes of Acorus and the evolution of monocots.</title>
        <authorList>
            <person name="Ma L."/>
            <person name="Liu K.W."/>
            <person name="Li Z."/>
            <person name="Hsiao Y.Y."/>
            <person name="Qi Y."/>
            <person name="Fu T."/>
            <person name="Tang G.D."/>
            <person name="Zhang D."/>
            <person name="Sun W.H."/>
            <person name="Liu D.K."/>
            <person name="Li Y."/>
            <person name="Chen G.Z."/>
            <person name="Liu X.D."/>
            <person name="Liao X.Y."/>
            <person name="Jiang Y.T."/>
            <person name="Yu X."/>
            <person name="Hao Y."/>
            <person name="Huang J."/>
            <person name="Zhao X.W."/>
            <person name="Ke S."/>
            <person name="Chen Y.Y."/>
            <person name="Wu W.L."/>
            <person name="Hsu J.L."/>
            <person name="Lin Y.F."/>
            <person name="Huang M.D."/>
            <person name="Li C.Y."/>
            <person name="Huang L."/>
            <person name="Wang Z.W."/>
            <person name="Zhao X."/>
            <person name="Zhong W.Y."/>
            <person name="Peng D.H."/>
            <person name="Ahmad S."/>
            <person name="Lan S."/>
            <person name="Zhang J.S."/>
            <person name="Tsai W.C."/>
            <person name="Van de Peer Y."/>
            <person name="Liu Z.J."/>
        </authorList>
    </citation>
    <scope>NUCLEOTIDE SEQUENCE</scope>
    <source>
        <strain evidence="1">SCP</strain>
    </source>
</reference>
<reference evidence="1" key="2">
    <citation type="submission" date="2023-06" db="EMBL/GenBank/DDBJ databases">
        <authorList>
            <person name="Ma L."/>
            <person name="Liu K.-W."/>
            <person name="Li Z."/>
            <person name="Hsiao Y.-Y."/>
            <person name="Qi Y."/>
            <person name="Fu T."/>
            <person name="Tang G."/>
            <person name="Zhang D."/>
            <person name="Sun W.-H."/>
            <person name="Liu D.-K."/>
            <person name="Li Y."/>
            <person name="Chen G.-Z."/>
            <person name="Liu X.-D."/>
            <person name="Liao X.-Y."/>
            <person name="Jiang Y.-T."/>
            <person name="Yu X."/>
            <person name="Hao Y."/>
            <person name="Huang J."/>
            <person name="Zhao X.-W."/>
            <person name="Ke S."/>
            <person name="Chen Y.-Y."/>
            <person name="Wu W.-L."/>
            <person name="Hsu J.-L."/>
            <person name="Lin Y.-F."/>
            <person name="Huang M.-D."/>
            <person name="Li C.-Y."/>
            <person name="Huang L."/>
            <person name="Wang Z.-W."/>
            <person name="Zhao X."/>
            <person name="Zhong W.-Y."/>
            <person name="Peng D.-H."/>
            <person name="Ahmad S."/>
            <person name="Lan S."/>
            <person name="Zhang J.-S."/>
            <person name="Tsai W.-C."/>
            <person name="Van De Peer Y."/>
            <person name="Liu Z.-J."/>
        </authorList>
    </citation>
    <scope>NUCLEOTIDE SEQUENCE</scope>
    <source>
        <strain evidence="1">SCP</strain>
        <tissue evidence="1">Leaves</tissue>
    </source>
</reference>
<accession>A0AAV9AEM5</accession>
<name>A0AAV9AEM5_ACOGR</name>
<sequence>MFHVRLWDVSVISGHRKAEGLGGVWDVCVSCTLSVEEEALFDSMLLELSEAALQPLLTGQIWFLLREDIGFDPGFNSLQGLWEAGQKMRKKSERSPSTKVSQSFLPAVVWSIWLAHNHRVFRNSCVYSKNV</sequence>
<evidence type="ECO:0000313" key="1">
    <source>
        <dbReference type="EMBL" id="KAK1262502.1"/>
    </source>
</evidence>
<comment type="caution">
    <text evidence="1">The sequence shown here is derived from an EMBL/GenBank/DDBJ whole genome shotgun (WGS) entry which is preliminary data.</text>
</comment>
<keyword evidence="2" id="KW-1185">Reference proteome</keyword>
<protein>
    <submittedName>
        <fullName evidence="1">Uncharacterized protein</fullName>
    </submittedName>
</protein>
<dbReference type="AlphaFoldDB" id="A0AAV9AEM5"/>
<proteinExistence type="predicted"/>
<dbReference type="EMBL" id="JAUJYN010000010">
    <property type="protein sequence ID" value="KAK1262502.1"/>
    <property type="molecule type" value="Genomic_DNA"/>
</dbReference>
<evidence type="ECO:0000313" key="2">
    <source>
        <dbReference type="Proteomes" id="UP001179952"/>
    </source>
</evidence>
<gene>
    <name evidence="1" type="ORF">QJS04_geneDACA001189</name>
</gene>